<protein>
    <submittedName>
        <fullName evidence="1">Uncharacterized protein</fullName>
    </submittedName>
</protein>
<reference evidence="1 2" key="1">
    <citation type="submission" date="2023-09" db="EMBL/GenBank/DDBJ databases">
        <authorList>
            <person name="Page C.A."/>
            <person name="Perez-Diaz I.M."/>
        </authorList>
    </citation>
    <scope>NUCLEOTIDE SEQUENCE [LARGE SCALE GENOMIC DNA]</scope>
    <source>
        <strain evidence="1 2">Ll15</strain>
    </source>
</reference>
<organism evidence="1 2">
    <name type="scientific">Lysinibacillus louembei</name>
    <dbReference type="NCBI Taxonomy" id="1470088"/>
    <lineage>
        <taxon>Bacteria</taxon>
        <taxon>Bacillati</taxon>
        <taxon>Bacillota</taxon>
        <taxon>Bacilli</taxon>
        <taxon>Bacillales</taxon>
        <taxon>Bacillaceae</taxon>
        <taxon>Lysinibacillus</taxon>
    </lineage>
</organism>
<gene>
    <name evidence="1" type="ORF">R6U77_04235</name>
</gene>
<dbReference type="Proteomes" id="UP001322664">
    <property type="component" value="Chromosome"/>
</dbReference>
<name>A0ABZ0S0X7_9BACI</name>
<dbReference type="RefSeq" id="WP_319837564.1">
    <property type="nucleotide sequence ID" value="NZ_CP137624.1"/>
</dbReference>
<evidence type="ECO:0000313" key="2">
    <source>
        <dbReference type="Proteomes" id="UP001322664"/>
    </source>
</evidence>
<keyword evidence="2" id="KW-1185">Reference proteome</keyword>
<sequence length="156" mass="18722">MTLYRFFASKSSLPEWGESGFKEIEKEKFHPQGIEFYFTLRETLNKVVYVEDVARLDQFQVVQCNELPEDTGQQIQRPFIYELRGIVNERYLTELIQYVKQYVKEEDKVELWSIWHGERVSSNQMKRLIPQIVRIEDVGFLHQCQNSCIKFFSKNK</sequence>
<accession>A0ABZ0S0X7</accession>
<evidence type="ECO:0000313" key="1">
    <source>
        <dbReference type="EMBL" id="WPK12906.1"/>
    </source>
</evidence>
<dbReference type="EMBL" id="CP137624">
    <property type="protein sequence ID" value="WPK12906.1"/>
    <property type="molecule type" value="Genomic_DNA"/>
</dbReference>
<proteinExistence type="predicted"/>